<proteinExistence type="predicted"/>
<evidence type="ECO:0000313" key="2">
    <source>
        <dbReference type="Proteomes" id="UP000799755"/>
    </source>
</evidence>
<dbReference type="Proteomes" id="UP000799755">
    <property type="component" value="Unassembled WGS sequence"/>
</dbReference>
<keyword evidence="2" id="KW-1185">Reference proteome</keyword>
<comment type="caution">
    <text evidence="1">The sequence shown here is derived from an EMBL/GenBank/DDBJ whole genome shotgun (WGS) entry which is preliminary data.</text>
</comment>
<evidence type="ECO:0000313" key="1">
    <source>
        <dbReference type="EMBL" id="KAF2476055.1"/>
    </source>
</evidence>
<organism evidence="1 2">
    <name type="scientific">Lindgomyces ingoldianus</name>
    <dbReference type="NCBI Taxonomy" id="673940"/>
    <lineage>
        <taxon>Eukaryota</taxon>
        <taxon>Fungi</taxon>
        <taxon>Dikarya</taxon>
        <taxon>Ascomycota</taxon>
        <taxon>Pezizomycotina</taxon>
        <taxon>Dothideomycetes</taxon>
        <taxon>Pleosporomycetidae</taxon>
        <taxon>Pleosporales</taxon>
        <taxon>Lindgomycetaceae</taxon>
        <taxon>Lindgomyces</taxon>
    </lineage>
</organism>
<dbReference type="EMBL" id="MU003495">
    <property type="protein sequence ID" value="KAF2476055.1"/>
    <property type="molecule type" value="Genomic_DNA"/>
</dbReference>
<gene>
    <name evidence="1" type="ORF">BDR25DRAFT_90143</name>
</gene>
<name>A0ACB6RAG8_9PLEO</name>
<protein>
    <submittedName>
        <fullName evidence="1">Uncharacterized protein</fullName>
    </submittedName>
</protein>
<sequence length="100" mass="10925">MQVGCLYTHNLSTKPNRGISATGVIGSKGSKDHDLNAGQWPPPRLCYTPHTRVLALNSSSPLSAFLTRRRMCAWDKNGVFLGDCTMLGVLFCFGPAFTQH</sequence>
<reference evidence="1" key="1">
    <citation type="journal article" date="2020" name="Stud. Mycol.">
        <title>101 Dothideomycetes genomes: a test case for predicting lifestyles and emergence of pathogens.</title>
        <authorList>
            <person name="Haridas S."/>
            <person name="Albert R."/>
            <person name="Binder M."/>
            <person name="Bloem J."/>
            <person name="Labutti K."/>
            <person name="Salamov A."/>
            <person name="Andreopoulos B."/>
            <person name="Baker S."/>
            <person name="Barry K."/>
            <person name="Bills G."/>
            <person name="Bluhm B."/>
            <person name="Cannon C."/>
            <person name="Castanera R."/>
            <person name="Culley D."/>
            <person name="Daum C."/>
            <person name="Ezra D."/>
            <person name="Gonzalez J."/>
            <person name="Henrissat B."/>
            <person name="Kuo A."/>
            <person name="Liang C."/>
            <person name="Lipzen A."/>
            <person name="Lutzoni F."/>
            <person name="Magnuson J."/>
            <person name="Mondo S."/>
            <person name="Nolan M."/>
            <person name="Ohm R."/>
            <person name="Pangilinan J."/>
            <person name="Park H.-J."/>
            <person name="Ramirez L."/>
            <person name="Alfaro M."/>
            <person name="Sun H."/>
            <person name="Tritt A."/>
            <person name="Yoshinaga Y."/>
            <person name="Zwiers L.-H."/>
            <person name="Turgeon B."/>
            <person name="Goodwin S."/>
            <person name="Spatafora J."/>
            <person name="Crous P."/>
            <person name="Grigoriev I."/>
        </authorList>
    </citation>
    <scope>NUCLEOTIDE SEQUENCE</scope>
    <source>
        <strain evidence="1">ATCC 200398</strain>
    </source>
</reference>
<accession>A0ACB6RAG8</accession>